<dbReference type="Pfam" id="PF00013">
    <property type="entry name" value="KH_1"/>
    <property type="match status" value="2"/>
</dbReference>
<sequence length="142" mass="14817">MVLQVVNPMGETTWSMLATPDKVGRIIGRSGVTIKELETRSGTRIQIDHKALGEQKPVHVSGPPSNVDLCKQLIKELLENDTPGGGLNAIAGAGEATRSMECPAGIVGRIIGRGGETIRSLQSASGAHILVDQVGLEAARAS</sequence>
<dbReference type="EMBL" id="BLLF01002302">
    <property type="protein sequence ID" value="GFH23567.1"/>
    <property type="molecule type" value="Genomic_DNA"/>
</dbReference>
<dbReference type="GO" id="GO:0003723">
    <property type="term" value="F:RNA binding"/>
    <property type="evidence" value="ECO:0007669"/>
    <property type="project" value="UniProtKB-UniRule"/>
</dbReference>
<evidence type="ECO:0000259" key="3">
    <source>
        <dbReference type="SMART" id="SM00322"/>
    </source>
</evidence>
<keyword evidence="1" id="KW-0677">Repeat</keyword>
<dbReference type="CDD" id="cd00105">
    <property type="entry name" value="KH-I"/>
    <property type="match status" value="1"/>
</dbReference>
<dbReference type="InterPro" id="IPR004087">
    <property type="entry name" value="KH_dom"/>
</dbReference>
<feature type="non-terminal residue" evidence="4">
    <location>
        <position position="1"/>
    </location>
</feature>
<keyword evidence="5" id="KW-1185">Reference proteome</keyword>
<gene>
    <name evidence="4" type="ORF">HaLaN_21195</name>
</gene>
<dbReference type="InterPro" id="IPR004088">
    <property type="entry name" value="KH_dom_type_1"/>
</dbReference>
<dbReference type="InterPro" id="IPR036612">
    <property type="entry name" value="KH_dom_type_1_sf"/>
</dbReference>
<reference evidence="4 5" key="1">
    <citation type="submission" date="2020-02" db="EMBL/GenBank/DDBJ databases">
        <title>Draft genome sequence of Haematococcus lacustris strain NIES-144.</title>
        <authorList>
            <person name="Morimoto D."/>
            <person name="Nakagawa S."/>
            <person name="Yoshida T."/>
            <person name="Sawayama S."/>
        </authorList>
    </citation>
    <scope>NUCLEOTIDE SEQUENCE [LARGE SCALE GENOMIC DNA]</scope>
    <source>
        <strain evidence="4 5">NIES-144</strain>
    </source>
</reference>
<dbReference type="Gene3D" id="3.30.1370.10">
    <property type="entry name" value="K Homology domain, type 1"/>
    <property type="match status" value="2"/>
</dbReference>
<feature type="domain" description="K Homology" evidence="3">
    <location>
        <begin position="10"/>
        <end position="79"/>
    </location>
</feature>
<proteinExistence type="predicted"/>
<feature type="domain" description="K Homology" evidence="3">
    <location>
        <begin position="94"/>
        <end position="142"/>
    </location>
</feature>
<dbReference type="AlphaFoldDB" id="A0A699ZLA3"/>
<accession>A0A699ZLA3</accession>
<evidence type="ECO:0000313" key="4">
    <source>
        <dbReference type="EMBL" id="GFH23567.1"/>
    </source>
</evidence>
<protein>
    <submittedName>
        <fullName evidence="4">WW domain-containing protein</fullName>
    </submittedName>
</protein>
<comment type="caution">
    <text evidence="4">The sequence shown here is derived from an EMBL/GenBank/DDBJ whole genome shotgun (WGS) entry which is preliminary data.</text>
</comment>
<dbReference type="SMART" id="SM00322">
    <property type="entry name" value="KH"/>
    <property type="match status" value="2"/>
</dbReference>
<organism evidence="4 5">
    <name type="scientific">Haematococcus lacustris</name>
    <name type="common">Green alga</name>
    <name type="synonym">Haematococcus pluvialis</name>
    <dbReference type="NCBI Taxonomy" id="44745"/>
    <lineage>
        <taxon>Eukaryota</taxon>
        <taxon>Viridiplantae</taxon>
        <taxon>Chlorophyta</taxon>
        <taxon>core chlorophytes</taxon>
        <taxon>Chlorophyceae</taxon>
        <taxon>CS clade</taxon>
        <taxon>Chlamydomonadales</taxon>
        <taxon>Haematococcaceae</taxon>
        <taxon>Haematococcus</taxon>
    </lineage>
</organism>
<dbReference type="Proteomes" id="UP000485058">
    <property type="component" value="Unassembled WGS sequence"/>
</dbReference>
<dbReference type="PANTHER" id="PTHR10288">
    <property type="entry name" value="KH DOMAIN CONTAINING RNA BINDING PROTEIN"/>
    <property type="match status" value="1"/>
</dbReference>
<name>A0A699ZLA3_HAELA</name>
<dbReference type="PROSITE" id="PS50084">
    <property type="entry name" value="KH_TYPE_1"/>
    <property type="match status" value="2"/>
</dbReference>
<dbReference type="SUPFAM" id="SSF54791">
    <property type="entry name" value="Eukaryotic type KH-domain (KH-domain type I)"/>
    <property type="match status" value="2"/>
</dbReference>
<keyword evidence="2" id="KW-0694">RNA-binding</keyword>
<evidence type="ECO:0000256" key="2">
    <source>
        <dbReference type="PROSITE-ProRule" id="PRU00117"/>
    </source>
</evidence>
<evidence type="ECO:0000313" key="5">
    <source>
        <dbReference type="Proteomes" id="UP000485058"/>
    </source>
</evidence>
<evidence type="ECO:0000256" key="1">
    <source>
        <dbReference type="ARBA" id="ARBA00022737"/>
    </source>
</evidence>